<keyword evidence="3" id="KW-1185">Reference proteome</keyword>
<dbReference type="SUPFAM" id="SSF54427">
    <property type="entry name" value="NTF2-like"/>
    <property type="match status" value="1"/>
</dbReference>
<dbReference type="Gene3D" id="3.10.450.50">
    <property type="match status" value="1"/>
</dbReference>
<gene>
    <name evidence="2" type="ORF">SAMN05660209_00098</name>
</gene>
<evidence type="ECO:0000313" key="2">
    <source>
        <dbReference type="EMBL" id="SDX30468.1"/>
    </source>
</evidence>
<proteinExistence type="predicted"/>
<dbReference type="InterPro" id="IPR037401">
    <property type="entry name" value="SnoaL-like"/>
</dbReference>
<dbReference type="Pfam" id="PF12680">
    <property type="entry name" value="SnoaL_2"/>
    <property type="match status" value="1"/>
</dbReference>
<evidence type="ECO:0000259" key="1">
    <source>
        <dbReference type="Pfam" id="PF12680"/>
    </source>
</evidence>
<feature type="domain" description="SnoaL-like" evidence="1">
    <location>
        <begin position="29"/>
        <end position="111"/>
    </location>
</feature>
<dbReference type="RefSeq" id="WP_211516946.1">
    <property type="nucleotide sequence ID" value="NZ_FNOT01000001.1"/>
</dbReference>
<sequence>MDDARARAAIEAHFAASDVGAAGGAPGDRIARASEIYAEDAVVEWPQGGERLRGRAAITGFRSTYPARQRFELHRTTGCHDLWVNEYTIHYDDRPVLAVGIMEFRGDRVVRERIYFGEPWEPPAWRARWVERFDPREPDPPPAVPPRADGPG</sequence>
<organism evidence="2 3">
    <name type="scientific">Geodermatophilus africanus</name>
    <dbReference type="NCBI Taxonomy" id="1137993"/>
    <lineage>
        <taxon>Bacteria</taxon>
        <taxon>Bacillati</taxon>
        <taxon>Actinomycetota</taxon>
        <taxon>Actinomycetes</taxon>
        <taxon>Geodermatophilales</taxon>
        <taxon>Geodermatophilaceae</taxon>
        <taxon>Geodermatophilus</taxon>
    </lineage>
</organism>
<reference evidence="3" key="1">
    <citation type="submission" date="2016-10" db="EMBL/GenBank/DDBJ databases">
        <authorList>
            <person name="Varghese N."/>
            <person name="Submissions S."/>
        </authorList>
    </citation>
    <scope>NUCLEOTIDE SEQUENCE [LARGE SCALE GENOMIC DNA]</scope>
    <source>
        <strain evidence="3">DSM 45422</strain>
    </source>
</reference>
<dbReference type="Proteomes" id="UP000198921">
    <property type="component" value="Unassembled WGS sequence"/>
</dbReference>
<accession>A0A1H3AM60</accession>
<evidence type="ECO:0000313" key="3">
    <source>
        <dbReference type="Proteomes" id="UP000198921"/>
    </source>
</evidence>
<dbReference type="InterPro" id="IPR032710">
    <property type="entry name" value="NTF2-like_dom_sf"/>
</dbReference>
<dbReference type="AlphaFoldDB" id="A0A1H3AM60"/>
<dbReference type="EMBL" id="FNOT01000001">
    <property type="protein sequence ID" value="SDX30468.1"/>
    <property type="molecule type" value="Genomic_DNA"/>
</dbReference>
<dbReference type="STRING" id="1137993.SAMN05660209_00098"/>
<protein>
    <submittedName>
        <fullName evidence="2">SnoaL-like domain-containing protein</fullName>
    </submittedName>
</protein>
<name>A0A1H3AM60_9ACTN</name>